<dbReference type="Gene3D" id="3.40.50.1820">
    <property type="entry name" value="alpha/beta hydrolase"/>
    <property type="match status" value="1"/>
</dbReference>
<dbReference type="RefSeq" id="WP_148593605.1">
    <property type="nucleotide sequence ID" value="NZ_CP042997.1"/>
</dbReference>
<dbReference type="Proteomes" id="UP000324233">
    <property type="component" value="Chromosome"/>
</dbReference>
<gene>
    <name evidence="1" type="ORF">OJF2_21130</name>
</gene>
<dbReference type="AlphaFoldDB" id="A0A5B9W043"/>
<reference evidence="1 2" key="1">
    <citation type="submission" date="2019-08" db="EMBL/GenBank/DDBJ databases">
        <title>Deep-cultivation of Planctomycetes and their phenomic and genomic characterization uncovers novel biology.</title>
        <authorList>
            <person name="Wiegand S."/>
            <person name="Jogler M."/>
            <person name="Boedeker C."/>
            <person name="Pinto D."/>
            <person name="Vollmers J."/>
            <person name="Rivas-Marin E."/>
            <person name="Kohn T."/>
            <person name="Peeters S.H."/>
            <person name="Heuer A."/>
            <person name="Rast P."/>
            <person name="Oberbeckmann S."/>
            <person name="Bunk B."/>
            <person name="Jeske O."/>
            <person name="Meyerdierks A."/>
            <person name="Storesund J.E."/>
            <person name="Kallscheuer N."/>
            <person name="Luecker S."/>
            <person name="Lage O.M."/>
            <person name="Pohl T."/>
            <person name="Merkel B.J."/>
            <person name="Hornburger P."/>
            <person name="Mueller R.-W."/>
            <person name="Bruemmer F."/>
            <person name="Labrenz M."/>
            <person name="Spormann A.M."/>
            <person name="Op den Camp H."/>
            <person name="Overmann J."/>
            <person name="Amann R."/>
            <person name="Jetten M.S.M."/>
            <person name="Mascher T."/>
            <person name="Medema M.H."/>
            <person name="Devos D.P."/>
            <person name="Kaster A.-K."/>
            <person name="Ovreas L."/>
            <person name="Rohde M."/>
            <person name="Galperin M.Y."/>
            <person name="Jogler C."/>
        </authorList>
    </citation>
    <scope>NUCLEOTIDE SEQUENCE [LARGE SCALE GENOMIC DNA]</scope>
    <source>
        <strain evidence="1 2">OJF2</strain>
    </source>
</reference>
<dbReference type="EMBL" id="CP042997">
    <property type="protein sequence ID" value="QEH33609.1"/>
    <property type="molecule type" value="Genomic_DNA"/>
</dbReference>
<sequence>MHRSETHLRLRPIAESLESRSLMAMVFLLNGNGYAQASPSIQTRVAAADLARRGHTPIQVSYASMTGLGPYLALANSLVRASQGQPIGLIGFSAGGTLALRLASYPGLRVSSVLNFYGPPDLAGWLSYHGRDMYARRISQNIDGSRAFIDAMSGPGDSSAHLVSVFGERDRNVDAVSSASSFRQDFRSGVVYTYAGNHGVTIRAQPTAYQDFLSHLPPVTPAASSSPWMSRFRLNRDRVVRPSLPAADRGGQIWVLPGKPA</sequence>
<dbReference type="KEGG" id="agv:OJF2_21130"/>
<keyword evidence="1" id="KW-0378">Hydrolase</keyword>
<evidence type="ECO:0000313" key="2">
    <source>
        <dbReference type="Proteomes" id="UP000324233"/>
    </source>
</evidence>
<evidence type="ECO:0000313" key="1">
    <source>
        <dbReference type="EMBL" id="QEH33609.1"/>
    </source>
</evidence>
<dbReference type="InterPro" id="IPR029058">
    <property type="entry name" value="AB_hydrolase_fold"/>
</dbReference>
<accession>A0A5B9W043</accession>
<proteinExistence type="predicted"/>
<keyword evidence="2" id="KW-1185">Reference proteome</keyword>
<dbReference type="SUPFAM" id="SSF53474">
    <property type="entry name" value="alpha/beta-Hydrolases"/>
    <property type="match status" value="1"/>
</dbReference>
<organism evidence="1 2">
    <name type="scientific">Aquisphaera giovannonii</name>
    <dbReference type="NCBI Taxonomy" id="406548"/>
    <lineage>
        <taxon>Bacteria</taxon>
        <taxon>Pseudomonadati</taxon>
        <taxon>Planctomycetota</taxon>
        <taxon>Planctomycetia</taxon>
        <taxon>Isosphaerales</taxon>
        <taxon>Isosphaeraceae</taxon>
        <taxon>Aquisphaera</taxon>
    </lineage>
</organism>
<dbReference type="GO" id="GO:0016787">
    <property type="term" value="F:hydrolase activity"/>
    <property type="evidence" value="ECO:0007669"/>
    <property type="project" value="UniProtKB-KW"/>
</dbReference>
<name>A0A5B9W043_9BACT</name>
<protein>
    <submittedName>
        <fullName evidence="1">Alpha/beta hydrolase family protein</fullName>
    </submittedName>
</protein>